<dbReference type="Proteomes" id="UP000569951">
    <property type="component" value="Unassembled WGS sequence"/>
</dbReference>
<feature type="signal peptide" evidence="4">
    <location>
        <begin position="1"/>
        <end position="26"/>
    </location>
</feature>
<dbReference type="SUPFAM" id="SSF57997">
    <property type="entry name" value="Tropomyosin"/>
    <property type="match status" value="1"/>
</dbReference>
<evidence type="ECO:0000256" key="2">
    <source>
        <dbReference type="SAM" id="Coils"/>
    </source>
</evidence>
<accession>A0A841HX85</accession>
<dbReference type="PANTHER" id="PTHR21666:SF289">
    <property type="entry name" value="L-ALA--D-GLU ENDOPEPTIDASE"/>
    <property type="match status" value="1"/>
</dbReference>
<dbReference type="Gene3D" id="6.10.250.3150">
    <property type="match status" value="1"/>
</dbReference>
<dbReference type="EMBL" id="JACHHG010000002">
    <property type="protein sequence ID" value="MBB6097254.1"/>
    <property type="molecule type" value="Genomic_DNA"/>
</dbReference>
<evidence type="ECO:0000256" key="4">
    <source>
        <dbReference type="SAM" id="SignalP"/>
    </source>
</evidence>
<feature type="chain" id="PRO_5033037072" evidence="4">
    <location>
        <begin position="27"/>
        <end position="483"/>
    </location>
</feature>
<dbReference type="GO" id="GO:0004222">
    <property type="term" value="F:metalloendopeptidase activity"/>
    <property type="evidence" value="ECO:0007669"/>
    <property type="project" value="TreeGrafter"/>
</dbReference>
<evidence type="ECO:0000259" key="5">
    <source>
        <dbReference type="Pfam" id="PF01551"/>
    </source>
</evidence>
<feature type="compositionally biased region" description="Basic and acidic residues" evidence="3">
    <location>
        <begin position="334"/>
        <end position="346"/>
    </location>
</feature>
<dbReference type="InterPro" id="IPR011055">
    <property type="entry name" value="Dup_hybrid_motif"/>
</dbReference>
<dbReference type="InterPro" id="IPR016047">
    <property type="entry name" value="M23ase_b-sheet_dom"/>
</dbReference>
<dbReference type="Gene3D" id="2.70.70.10">
    <property type="entry name" value="Glucose Permease (Domain IIA)"/>
    <property type="match status" value="1"/>
</dbReference>
<comment type="caution">
    <text evidence="6">The sequence shown here is derived from an EMBL/GenBank/DDBJ whole genome shotgun (WGS) entry which is preliminary data.</text>
</comment>
<dbReference type="RefSeq" id="WP_183984487.1">
    <property type="nucleotide sequence ID" value="NZ_JACHHG010000002.1"/>
</dbReference>
<keyword evidence="7" id="KW-1185">Reference proteome</keyword>
<evidence type="ECO:0000313" key="7">
    <source>
        <dbReference type="Proteomes" id="UP000569951"/>
    </source>
</evidence>
<proteinExistence type="predicted"/>
<sequence>MSPRLKRRAAWMLLSLSLLGSGPAQTLNQLQQQLEQAREAREVQDRRIRSLQQEINRLSARQKQLGTQLSSLEARIARLENERLKVEEQLKDTQARVADVNSRIAVTEARVARQKLQVQKVMLQLYRDRSGRYVKLLSQEDNIYDILIKARYLDRLGRQDLEVIEELRGSLQQLDTQKQELLALTERLNALQRDLVARTDRVQAERDRQQSTLAELRRTAAGRQQLLLQTAEAQRDTQARIGNLFNAILAERARIEEERRRREEEERKRREEERRRLEAQRRELERQRLEAQRREEERRRLEAQRAAAASREAAARQAEQARLERARLEREAAAVRQREQQLEQQERQAAAASSRPPLPASVGRLSFPMPGGRVVRRYGQEGPYELIAGPAPGSPVQASAEGEVLQVQYYAATGWVVLIRHSDSLATSYSGLQQPVVSAGDRVARNQLLGYTGGSPSLDPESFQFSVAALRNNQLQGWVAPNY</sequence>
<dbReference type="PANTHER" id="PTHR21666">
    <property type="entry name" value="PEPTIDASE-RELATED"/>
    <property type="match status" value="1"/>
</dbReference>
<organism evidence="6 7">
    <name type="scientific">Deinobacterium chartae</name>
    <dbReference type="NCBI Taxonomy" id="521158"/>
    <lineage>
        <taxon>Bacteria</taxon>
        <taxon>Thermotogati</taxon>
        <taxon>Deinococcota</taxon>
        <taxon>Deinococci</taxon>
        <taxon>Deinococcales</taxon>
        <taxon>Deinococcaceae</taxon>
        <taxon>Deinobacterium</taxon>
    </lineage>
</organism>
<evidence type="ECO:0000256" key="1">
    <source>
        <dbReference type="ARBA" id="ARBA00022729"/>
    </source>
</evidence>
<dbReference type="AlphaFoldDB" id="A0A841HX85"/>
<dbReference type="Pfam" id="PF01551">
    <property type="entry name" value="Peptidase_M23"/>
    <property type="match status" value="1"/>
</dbReference>
<reference evidence="6 7" key="1">
    <citation type="submission" date="2020-08" db="EMBL/GenBank/DDBJ databases">
        <title>Genomic Encyclopedia of Type Strains, Phase IV (KMG-IV): sequencing the most valuable type-strain genomes for metagenomic binning, comparative biology and taxonomic classification.</title>
        <authorList>
            <person name="Goeker M."/>
        </authorList>
    </citation>
    <scope>NUCLEOTIDE SEQUENCE [LARGE SCALE GENOMIC DNA]</scope>
    <source>
        <strain evidence="6 7">DSM 21458</strain>
    </source>
</reference>
<name>A0A841HX85_9DEIO</name>
<feature type="region of interest" description="Disordered" evidence="3">
    <location>
        <begin position="334"/>
        <end position="365"/>
    </location>
</feature>
<feature type="domain" description="M23ase beta-sheet core" evidence="5">
    <location>
        <begin position="391"/>
        <end position="456"/>
    </location>
</feature>
<feature type="coiled-coil region" evidence="2">
    <location>
        <begin position="27"/>
        <end position="110"/>
    </location>
</feature>
<protein>
    <submittedName>
        <fullName evidence="6">Septal ring factor EnvC (AmiA/AmiB activator)</fullName>
    </submittedName>
</protein>
<dbReference type="CDD" id="cd12797">
    <property type="entry name" value="M23_peptidase"/>
    <property type="match status" value="1"/>
</dbReference>
<evidence type="ECO:0000256" key="3">
    <source>
        <dbReference type="SAM" id="MobiDB-lite"/>
    </source>
</evidence>
<keyword evidence="2" id="KW-0175">Coiled coil</keyword>
<feature type="coiled-coil region" evidence="2">
    <location>
        <begin position="164"/>
        <end position="219"/>
    </location>
</feature>
<evidence type="ECO:0000313" key="6">
    <source>
        <dbReference type="EMBL" id="MBB6097254.1"/>
    </source>
</evidence>
<gene>
    <name evidence="6" type="ORF">HNR42_000668</name>
</gene>
<dbReference type="InterPro" id="IPR050570">
    <property type="entry name" value="Cell_wall_metabolism_enzyme"/>
</dbReference>
<dbReference type="SUPFAM" id="SSF51261">
    <property type="entry name" value="Duplicated hybrid motif"/>
    <property type="match status" value="1"/>
</dbReference>
<keyword evidence="1 4" id="KW-0732">Signal</keyword>